<dbReference type="Proteomes" id="UP000002215">
    <property type="component" value="Chromosome"/>
</dbReference>
<reference evidence="3" key="1">
    <citation type="submission" date="2009-08" db="EMBL/GenBank/DDBJ databases">
        <title>The complete genome of Chitinophaga pinensis DSM 2588.</title>
        <authorList>
            <consortium name="US DOE Joint Genome Institute (JGI-PGF)"/>
            <person name="Lucas S."/>
            <person name="Copeland A."/>
            <person name="Lapidus A."/>
            <person name="Glavina del Rio T."/>
            <person name="Dalin E."/>
            <person name="Tice H."/>
            <person name="Bruce D."/>
            <person name="Goodwin L."/>
            <person name="Pitluck S."/>
            <person name="Kyrpides N."/>
            <person name="Mavromatis K."/>
            <person name="Ivanova N."/>
            <person name="Mikhailova N."/>
            <person name="Sims D."/>
            <person name="Meinche L."/>
            <person name="Brettin T."/>
            <person name="Detter J.C."/>
            <person name="Han C."/>
            <person name="Larimer F."/>
            <person name="Land M."/>
            <person name="Hauser L."/>
            <person name="Markowitz V."/>
            <person name="Cheng J.-F."/>
            <person name="Hugenholtz P."/>
            <person name="Woyke T."/>
            <person name="Wu D."/>
            <person name="Spring S."/>
            <person name="Klenk H.-P."/>
            <person name="Eisen J.A."/>
        </authorList>
    </citation>
    <scope>NUCLEOTIDE SEQUENCE [LARGE SCALE GENOMIC DNA]</scope>
    <source>
        <strain evidence="3">ATCC 43595 / DSM 2588 / LMG 13176 / NBRC 15968 / NCIMB 11800 / UQM 2034</strain>
    </source>
</reference>
<name>A0A979G556_CHIPD</name>
<evidence type="ECO:0000313" key="2">
    <source>
        <dbReference type="EMBL" id="ACU60972.1"/>
    </source>
</evidence>
<organism evidence="2 3">
    <name type="scientific">Chitinophaga pinensis (strain ATCC 43595 / DSM 2588 / LMG 13176 / NBRC 15968 / NCIMB 11800 / UQM 2034)</name>
    <dbReference type="NCBI Taxonomy" id="485918"/>
    <lineage>
        <taxon>Bacteria</taxon>
        <taxon>Pseudomonadati</taxon>
        <taxon>Bacteroidota</taxon>
        <taxon>Chitinophagia</taxon>
        <taxon>Chitinophagales</taxon>
        <taxon>Chitinophagaceae</taxon>
        <taxon>Chitinophaga</taxon>
    </lineage>
</organism>
<gene>
    <name evidence="2" type="ordered locus">Cpin_3508</name>
</gene>
<dbReference type="EMBL" id="CP001699">
    <property type="protein sequence ID" value="ACU60972.1"/>
    <property type="molecule type" value="Genomic_DNA"/>
</dbReference>
<evidence type="ECO:0000259" key="1">
    <source>
        <dbReference type="Pfam" id="PF14130"/>
    </source>
</evidence>
<proteinExistence type="predicted"/>
<feature type="domain" description="CD-NTase associated protein 4-like DNA endonuclease" evidence="1">
    <location>
        <begin position="21"/>
        <end position="230"/>
    </location>
</feature>
<dbReference type="Pfam" id="PF14130">
    <property type="entry name" value="Cap4_nuclease"/>
    <property type="match status" value="1"/>
</dbReference>
<evidence type="ECO:0000313" key="3">
    <source>
        <dbReference type="Proteomes" id="UP000002215"/>
    </source>
</evidence>
<protein>
    <recommendedName>
        <fullName evidence="1">CD-NTase associated protein 4-like DNA endonuclease domain-containing protein</fullName>
    </recommendedName>
</protein>
<dbReference type="AlphaFoldDB" id="A0A979G556"/>
<accession>A0A979G556</accession>
<reference evidence="2 3" key="2">
    <citation type="journal article" date="2010" name="Stand. Genomic Sci.">
        <title>Complete genome sequence of Chitinophaga pinensis type strain (UQM 2034).</title>
        <authorList>
            <person name="Glavina Del Rio T."/>
            <person name="Abt B."/>
            <person name="Spring S."/>
            <person name="Lapidus A."/>
            <person name="Nolan M."/>
            <person name="Tice H."/>
            <person name="Copeland A."/>
            <person name="Cheng J.F."/>
            <person name="Chen F."/>
            <person name="Bruce D."/>
            <person name="Goodwin L."/>
            <person name="Pitluck S."/>
            <person name="Ivanova N."/>
            <person name="Mavromatis K."/>
            <person name="Mikhailova N."/>
            <person name="Pati A."/>
            <person name="Chen A."/>
            <person name="Palaniappan K."/>
            <person name="Land M."/>
            <person name="Hauser L."/>
            <person name="Chang Y.J."/>
            <person name="Jeffries C.D."/>
            <person name="Chain P."/>
            <person name="Saunders E."/>
            <person name="Detter J.C."/>
            <person name="Brettin T."/>
            <person name="Rohde M."/>
            <person name="Goker M."/>
            <person name="Bristow J."/>
            <person name="Eisen J.A."/>
            <person name="Markowitz V."/>
            <person name="Hugenholtz P."/>
            <person name="Kyrpides N.C."/>
            <person name="Klenk H.P."/>
            <person name="Lucas S."/>
        </authorList>
    </citation>
    <scope>NUCLEOTIDE SEQUENCE [LARGE SCALE GENOMIC DNA]</scope>
    <source>
        <strain evidence="3">ATCC 43595 / DSM 2588 / LMG 13176 / NBRC 15968 / NCIMB 11800 / UQM 2034</strain>
    </source>
</reference>
<dbReference type="InterPro" id="IPR025382">
    <property type="entry name" value="Cap4-like_endonuclease_dom"/>
</dbReference>
<dbReference type="KEGG" id="cpi:Cpin_3508"/>
<dbReference type="GO" id="GO:0004518">
    <property type="term" value="F:nuclease activity"/>
    <property type="evidence" value="ECO:0007669"/>
    <property type="project" value="InterPro"/>
</dbReference>
<sequence length="370" mass="42672">MTIPISSLKDKIPILIPRENSGSNSSSRFDYQKDWSLCRLIELHQCSQDYLLIFDWHEDLVLMDSGENPRKVEFYQIKGKKSGNWTINSLIKSQKDELGNPLLSIFGKLYDCRNKFCDETASLNFVSNAVFSVSLPDKKQNVQLESVCLLDLNEVEQKKITDKLKEEHPTFNKGEFVSITNLKTVSLSLDDSATHAKGVITNLLELLYPNENFNISSIYRSIFDEIRRKANYSKSITSFSELVAKKAIGRSEFSNMLNAVTFLDKSAKTWERVMNDLDSCSVPFIEKKKINDGYKKLKLEQLDPTNNFLSNLWKAIEFVRQDETFGFQLQDLNFHQCIIAIYNEVHRNNNIPPAYDKHFVLAMISIKLYE</sequence>
<dbReference type="RefSeq" id="WP_012791147.1">
    <property type="nucleotide sequence ID" value="NC_013132.1"/>
</dbReference>